<dbReference type="RefSeq" id="WP_204663243.1">
    <property type="nucleotide sequence ID" value="NZ_JAFBDT010000006.1"/>
</dbReference>
<dbReference type="Proteomes" id="UP000767854">
    <property type="component" value="Unassembled WGS sequence"/>
</dbReference>
<keyword evidence="1" id="KW-1133">Transmembrane helix</keyword>
<evidence type="ECO:0008006" key="4">
    <source>
        <dbReference type="Google" id="ProtNLM"/>
    </source>
</evidence>
<feature type="transmembrane region" description="Helical" evidence="1">
    <location>
        <begin position="12"/>
        <end position="36"/>
    </location>
</feature>
<proteinExistence type="predicted"/>
<name>A0ABS2MQA0_9FIRM</name>
<comment type="caution">
    <text evidence="2">The sequence shown here is derived from an EMBL/GenBank/DDBJ whole genome shotgun (WGS) entry which is preliminary data.</text>
</comment>
<keyword evidence="3" id="KW-1185">Reference proteome</keyword>
<evidence type="ECO:0000313" key="2">
    <source>
        <dbReference type="EMBL" id="MBM7561592.1"/>
    </source>
</evidence>
<evidence type="ECO:0000256" key="1">
    <source>
        <dbReference type="SAM" id="Phobius"/>
    </source>
</evidence>
<reference evidence="2 3" key="1">
    <citation type="submission" date="2021-01" db="EMBL/GenBank/DDBJ databases">
        <title>Genomic Encyclopedia of Type Strains, Phase IV (KMG-IV): sequencing the most valuable type-strain genomes for metagenomic binning, comparative biology and taxonomic classification.</title>
        <authorList>
            <person name="Goeker M."/>
        </authorList>
    </citation>
    <scope>NUCLEOTIDE SEQUENCE [LARGE SCALE GENOMIC DNA]</scope>
    <source>
        <strain evidence="2 3">DSM 24436</strain>
    </source>
</reference>
<evidence type="ECO:0000313" key="3">
    <source>
        <dbReference type="Proteomes" id="UP000767854"/>
    </source>
</evidence>
<dbReference type="EMBL" id="JAFBDT010000006">
    <property type="protein sequence ID" value="MBM7561592.1"/>
    <property type="molecule type" value="Genomic_DNA"/>
</dbReference>
<keyword evidence="1" id="KW-0472">Membrane</keyword>
<organism evidence="2 3">
    <name type="scientific">Fusibacter tunisiensis</name>
    <dbReference type="NCBI Taxonomy" id="1008308"/>
    <lineage>
        <taxon>Bacteria</taxon>
        <taxon>Bacillati</taxon>
        <taxon>Bacillota</taxon>
        <taxon>Clostridia</taxon>
        <taxon>Eubacteriales</taxon>
        <taxon>Eubacteriales Family XII. Incertae Sedis</taxon>
        <taxon>Fusibacter</taxon>
    </lineage>
</organism>
<gene>
    <name evidence="2" type="ORF">JOC49_001112</name>
</gene>
<keyword evidence="1" id="KW-0812">Transmembrane</keyword>
<accession>A0ABS2MQA0</accession>
<sequence length="137" mass="15471">MNSILNIKSESGSASVLVVMVALMLSVFGILGLVTANANYKMAFKNAESVQHFYAMESEANRIYRDLEQMHTQIDLESMPNFLTEIEPGIFSYSVTRENDRVFEVGLDADLHILFWREAARTFLYDESLDFGNPGGF</sequence>
<protein>
    <recommendedName>
        <fullName evidence="4">Type 4 fimbrial biogenesis protein PilX N-terminal domain-containing protein</fullName>
    </recommendedName>
</protein>